<evidence type="ECO:0000259" key="10">
    <source>
        <dbReference type="PROSITE" id="PS51379"/>
    </source>
</evidence>
<dbReference type="PANTHER" id="PTHR30002:SF4">
    <property type="entry name" value="EPOXYQUEUOSINE REDUCTASE"/>
    <property type="match status" value="1"/>
</dbReference>
<dbReference type="Pfam" id="PF08331">
    <property type="entry name" value="QueG_DUF1730"/>
    <property type="match status" value="1"/>
</dbReference>
<feature type="binding site" evidence="9">
    <location>
        <begin position="248"/>
        <end position="249"/>
    </location>
    <ligand>
        <name>cob(II)alamin</name>
        <dbReference type="ChEBI" id="CHEBI:16304"/>
    </ligand>
</feature>
<dbReference type="FunFam" id="3.30.70.20:FF:000017">
    <property type="entry name" value="Epoxyqueuosine reductase"/>
    <property type="match status" value="1"/>
</dbReference>
<dbReference type="GO" id="GO:0052693">
    <property type="term" value="F:epoxyqueuosine reductase activity"/>
    <property type="evidence" value="ECO:0007669"/>
    <property type="project" value="UniProtKB-UniRule"/>
</dbReference>
<comment type="cofactor">
    <cofactor evidence="9">
        <name>[4Fe-4S] cluster</name>
        <dbReference type="ChEBI" id="CHEBI:49883"/>
    </cofactor>
    <text evidence="9">Binds 2 [4Fe-4S] clusters per monomer.</text>
</comment>
<dbReference type="GO" id="GO:0046872">
    <property type="term" value="F:metal ion binding"/>
    <property type="evidence" value="ECO:0007669"/>
    <property type="project" value="UniProtKB-KW"/>
</dbReference>
<feature type="active site" description="Proton donor" evidence="9">
    <location>
        <position position="141"/>
    </location>
</feature>
<keyword evidence="5 9" id="KW-0671">Queuosine biosynthesis</keyword>
<keyword evidence="6 9" id="KW-0560">Oxidoreductase</keyword>
<dbReference type="InterPro" id="IPR013542">
    <property type="entry name" value="QueG_DUF1730"/>
</dbReference>
<dbReference type="NCBIfam" id="TIGR00276">
    <property type="entry name" value="tRNA epoxyqueuosine(34) reductase QueG"/>
    <property type="match status" value="1"/>
</dbReference>
<comment type="subunit">
    <text evidence="9">Monomer.</text>
</comment>
<evidence type="ECO:0000256" key="3">
    <source>
        <dbReference type="ARBA" id="ARBA00022694"/>
    </source>
</evidence>
<feature type="binding site" evidence="9">
    <location>
        <position position="221"/>
    </location>
    <ligand>
        <name>[4Fe-4S] cluster</name>
        <dbReference type="ChEBI" id="CHEBI:49883"/>
        <label>2</label>
    </ligand>
</feature>
<keyword evidence="9" id="KW-0170">Cobalt</keyword>
<dbReference type="PROSITE" id="PS51379">
    <property type="entry name" value="4FE4S_FER_2"/>
    <property type="match status" value="1"/>
</dbReference>
<feature type="binding site" evidence="9">
    <location>
        <position position="248"/>
    </location>
    <ligand>
        <name>[4Fe-4S] cluster</name>
        <dbReference type="ChEBI" id="CHEBI:49883"/>
        <label>2</label>
    </ligand>
</feature>
<feature type="binding site" evidence="9">
    <location>
        <position position="205"/>
    </location>
    <ligand>
        <name>[4Fe-4S] cluster</name>
        <dbReference type="ChEBI" id="CHEBI:49883"/>
        <label>2</label>
    </ligand>
</feature>
<dbReference type="PROSITE" id="PS00198">
    <property type="entry name" value="4FE4S_FER_1"/>
    <property type="match status" value="1"/>
</dbReference>
<dbReference type="Pfam" id="PF13484">
    <property type="entry name" value="Fer4_16"/>
    <property type="match status" value="1"/>
</dbReference>
<feature type="binding site" evidence="9">
    <location>
        <position position="255"/>
    </location>
    <ligand>
        <name>[4Fe-4S] cluster</name>
        <dbReference type="ChEBI" id="CHEBI:49883"/>
        <label>1</label>
    </ligand>
</feature>
<comment type="caution">
    <text evidence="9">Lacks conserved residue(s) required for the propagation of feature annotation.</text>
</comment>
<dbReference type="EMBL" id="CP017448">
    <property type="protein sequence ID" value="AOV16543.1"/>
    <property type="molecule type" value="Genomic_DNA"/>
</dbReference>
<dbReference type="InterPro" id="IPR017900">
    <property type="entry name" value="4Fe4S_Fe_S_CS"/>
</dbReference>
<evidence type="ECO:0000313" key="11">
    <source>
        <dbReference type="EMBL" id="AOV16543.1"/>
    </source>
</evidence>
<feature type="binding site" evidence="9">
    <location>
        <position position="201"/>
    </location>
    <ligand>
        <name>[4Fe-4S] cluster</name>
        <dbReference type="ChEBI" id="CHEBI:49883"/>
        <label>1</label>
    </ligand>
</feature>
<dbReference type="HAMAP" id="MF_00916">
    <property type="entry name" value="QueG"/>
    <property type="match status" value="1"/>
</dbReference>
<dbReference type="UniPathway" id="UPA00392"/>
<keyword evidence="3 9" id="KW-0819">tRNA processing</keyword>
<keyword evidence="7 9" id="KW-0408">Iron</keyword>
<accession>A0A1D8K6F7</accession>
<dbReference type="EC" id="1.17.99.6" evidence="9"/>
<dbReference type="InterPro" id="IPR004453">
    <property type="entry name" value="QueG"/>
</dbReference>
<evidence type="ECO:0000256" key="2">
    <source>
        <dbReference type="ARBA" id="ARBA00022490"/>
    </source>
</evidence>
<dbReference type="InterPro" id="IPR017896">
    <property type="entry name" value="4Fe4S_Fe-S-bd"/>
</dbReference>
<sequence>MDSTTPDLARLAAEIKLWGRELGFGAVGIADIDLSDAEVRLLEWLARGFHGDMDYMARHGRKRSRPDELVPGTIRVISVRMDYLPPDSADPETVLNVPTAGYVSRYALGRDYHKVLRRRLQQLAERIQARIGPFGYRAFTDSAPVLEKPLAQKAGIGWVGKHTNLLAREAGSWFFLGELYTDLPLPTDWPVASHCGTCRACIDVCPTQAIVAPYRLDARRCISYLTIELKGAIPEDLRPLIGNRIYGCDDCQLVCPWNRYAQASAEADFAVRHDLDAPRLIELFAWSEAEFLARTEGSAIRRIGHERWLRNIAVALGNAPRSAGIAEALRRRADHPSAMVREHVAWALMNHDSTAKTGFMTIHRWV</sequence>
<dbReference type="GO" id="GO:0051539">
    <property type="term" value="F:4 iron, 4 sulfur cluster binding"/>
    <property type="evidence" value="ECO:0007669"/>
    <property type="project" value="UniProtKB-KW"/>
</dbReference>
<dbReference type="Proteomes" id="UP000095342">
    <property type="component" value="Chromosome"/>
</dbReference>
<evidence type="ECO:0000256" key="7">
    <source>
        <dbReference type="ARBA" id="ARBA00023004"/>
    </source>
</evidence>
<keyword evidence="4 9" id="KW-0479">Metal-binding</keyword>
<keyword evidence="9" id="KW-0846">Cobalamin</keyword>
<evidence type="ECO:0000256" key="8">
    <source>
        <dbReference type="ARBA" id="ARBA00023014"/>
    </source>
</evidence>
<dbReference type="SUPFAM" id="SSF54862">
    <property type="entry name" value="4Fe-4S ferredoxins"/>
    <property type="match status" value="1"/>
</dbReference>
<reference evidence="11 12" key="1">
    <citation type="submission" date="2016-09" db="EMBL/GenBank/DDBJ databases">
        <title>Acidihalobacter prosperus V6 (DSM14174).</title>
        <authorList>
            <person name="Khaleque H.N."/>
            <person name="Ramsay J.P."/>
            <person name="Murphy R.J.T."/>
            <person name="Kaksonen A.H."/>
            <person name="Boxall N.J."/>
            <person name="Watkin E.L.J."/>
        </authorList>
    </citation>
    <scope>NUCLEOTIDE SEQUENCE [LARGE SCALE GENOMIC DNA]</scope>
    <source>
        <strain evidence="11 12">V6</strain>
    </source>
</reference>
<evidence type="ECO:0000256" key="1">
    <source>
        <dbReference type="ARBA" id="ARBA00022485"/>
    </source>
</evidence>
<gene>
    <name evidence="9" type="primary">queG</name>
    <name evidence="11" type="ORF">BJI67_05175</name>
</gene>
<evidence type="ECO:0000256" key="5">
    <source>
        <dbReference type="ARBA" id="ARBA00022785"/>
    </source>
</evidence>
<keyword evidence="12" id="KW-1185">Reference proteome</keyword>
<feature type="binding site" evidence="9">
    <location>
        <position position="195"/>
    </location>
    <ligand>
        <name>[4Fe-4S] cluster</name>
        <dbReference type="ChEBI" id="CHEBI:49883"/>
        <label>1</label>
    </ligand>
</feature>
<keyword evidence="1 9" id="KW-0004">4Fe-4S</keyword>
<feature type="binding site" evidence="9">
    <location>
        <position position="63"/>
    </location>
    <ligand>
        <name>cob(II)alamin</name>
        <dbReference type="ChEBI" id="CHEBI:16304"/>
    </ligand>
</feature>
<feature type="binding site" evidence="9">
    <location>
        <position position="198"/>
    </location>
    <ligand>
        <name>[4Fe-4S] cluster</name>
        <dbReference type="ChEBI" id="CHEBI:49883"/>
        <label>1</label>
    </ligand>
</feature>
<dbReference type="GO" id="GO:0031419">
    <property type="term" value="F:cobalamin binding"/>
    <property type="evidence" value="ECO:0007669"/>
    <property type="project" value="UniProtKB-KW"/>
</dbReference>
<keyword evidence="8 9" id="KW-0411">Iron-sulfur</keyword>
<comment type="catalytic activity">
    <reaction evidence="9">
        <text>epoxyqueuosine(34) in tRNA + AH2 = queuosine(34) in tRNA + A + H2O</text>
        <dbReference type="Rhea" id="RHEA:32159"/>
        <dbReference type="Rhea" id="RHEA-COMP:18571"/>
        <dbReference type="Rhea" id="RHEA-COMP:18582"/>
        <dbReference type="ChEBI" id="CHEBI:13193"/>
        <dbReference type="ChEBI" id="CHEBI:15377"/>
        <dbReference type="ChEBI" id="CHEBI:17499"/>
        <dbReference type="ChEBI" id="CHEBI:194431"/>
        <dbReference type="ChEBI" id="CHEBI:194443"/>
        <dbReference type="EC" id="1.17.99.6"/>
    </reaction>
</comment>
<feature type="binding site" evidence="9">
    <location>
        <position position="230"/>
    </location>
    <ligand>
        <name>tRNA</name>
        <dbReference type="ChEBI" id="CHEBI:17843"/>
    </ligand>
</feature>
<dbReference type="AlphaFoldDB" id="A0A1D8K6F7"/>
<comment type="subcellular location">
    <subcellularLocation>
        <location evidence="9">Cytoplasm</location>
    </subcellularLocation>
</comment>
<comment type="function">
    <text evidence="9">Catalyzes the conversion of epoxyqueuosine (oQ) to queuosine (Q), which is a hypermodified base found in the wobble positions of tRNA(Asp), tRNA(Asn), tRNA(His) and tRNA(Tyr).</text>
</comment>
<dbReference type="Gene3D" id="3.30.70.20">
    <property type="match status" value="1"/>
</dbReference>
<evidence type="ECO:0000313" key="12">
    <source>
        <dbReference type="Proteomes" id="UP000095342"/>
    </source>
</evidence>
<dbReference type="KEGG" id="aaeo:BJI67_05175"/>
<comment type="pathway">
    <text evidence="9">tRNA modification; tRNA-queuosine biosynthesis.</text>
</comment>
<protein>
    <recommendedName>
        <fullName evidence="9">Epoxyqueuosine reductase</fullName>
        <ecNumber evidence="9">1.17.99.6</ecNumber>
    </recommendedName>
    <alternativeName>
        <fullName evidence="9">Queuosine biosynthesis protein QueG</fullName>
    </alternativeName>
</protein>
<dbReference type="RefSeq" id="WP_070072135.1">
    <property type="nucleotide sequence ID" value="NZ_CP017448.1"/>
</dbReference>
<keyword evidence="2 9" id="KW-0963">Cytoplasm</keyword>
<dbReference type="GO" id="GO:0008616">
    <property type="term" value="P:tRNA queuosine(34) biosynthetic process"/>
    <property type="evidence" value="ECO:0007669"/>
    <property type="project" value="UniProtKB-UniRule"/>
</dbReference>
<dbReference type="PANTHER" id="PTHR30002">
    <property type="entry name" value="EPOXYQUEUOSINE REDUCTASE"/>
    <property type="match status" value="1"/>
</dbReference>
<feature type="binding site" evidence="9">
    <location>
        <position position="223"/>
    </location>
    <ligand>
        <name>cob(II)alamin</name>
        <dbReference type="ChEBI" id="CHEBI:16304"/>
    </ligand>
</feature>
<evidence type="ECO:0000256" key="4">
    <source>
        <dbReference type="ARBA" id="ARBA00022723"/>
    </source>
</evidence>
<feature type="binding site" evidence="9">
    <location>
        <position position="176"/>
    </location>
    <ligand>
        <name>cob(II)alamin</name>
        <dbReference type="ChEBI" id="CHEBI:16304"/>
    </ligand>
</feature>
<evidence type="ECO:0000256" key="6">
    <source>
        <dbReference type="ARBA" id="ARBA00023002"/>
    </source>
</evidence>
<feature type="binding site" evidence="9">
    <location>
        <position position="251"/>
    </location>
    <ligand>
        <name>[4Fe-4S] cluster</name>
        <dbReference type="ChEBI" id="CHEBI:49883"/>
        <label>2</label>
    </ligand>
</feature>
<evidence type="ECO:0000256" key="9">
    <source>
        <dbReference type="HAMAP-Rule" id="MF_00916"/>
    </source>
</evidence>
<name>A0A1D8K6F7_9GAMM</name>
<proteinExistence type="inferred from homology"/>
<comment type="cofactor">
    <cofactor evidence="9">
        <name>cob(II)alamin</name>
        <dbReference type="ChEBI" id="CHEBI:16304"/>
    </cofactor>
</comment>
<organism evidence="11 12">
    <name type="scientific">Acidihalobacter aeolianus</name>
    <dbReference type="NCBI Taxonomy" id="2792603"/>
    <lineage>
        <taxon>Bacteria</taxon>
        <taxon>Pseudomonadati</taxon>
        <taxon>Pseudomonadota</taxon>
        <taxon>Gammaproteobacteria</taxon>
        <taxon>Chromatiales</taxon>
        <taxon>Ectothiorhodospiraceae</taxon>
        <taxon>Acidihalobacter</taxon>
    </lineage>
</organism>
<feature type="binding site" evidence="9">
    <location>
        <position position="141"/>
    </location>
    <ligand>
        <name>cob(II)alamin</name>
        <dbReference type="ChEBI" id="CHEBI:16304"/>
    </ligand>
</feature>
<dbReference type="GO" id="GO:0005737">
    <property type="term" value="C:cytoplasm"/>
    <property type="evidence" value="ECO:0007669"/>
    <property type="project" value="UniProtKB-SubCell"/>
</dbReference>
<feature type="binding site" evidence="9">
    <location>
        <position position="165"/>
    </location>
    <ligand>
        <name>cob(II)alamin</name>
        <dbReference type="ChEBI" id="CHEBI:16304"/>
    </ligand>
</feature>
<comment type="similarity">
    <text evidence="9">Belongs to the QueG family.</text>
</comment>
<feature type="domain" description="4Fe-4S ferredoxin-type" evidence="10">
    <location>
        <begin position="183"/>
        <end position="215"/>
    </location>
</feature>